<dbReference type="VEuPathDB" id="TriTrypDB:C3747_83g99"/>
<dbReference type="SUPFAM" id="SSF57938">
    <property type="entry name" value="DnaJ/Hsp40 cysteine-rich domain"/>
    <property type="match status" value="1"/>
</dbReference>
<dbReference type="EMBL" id="PRFC01000083">
    <property type="protein sequence ID" value="PWV09100.1"/>
    <property type="molecule type" value="Genomic_DNA"/>
</dbReference>
<proteinExistence type="predicted"/>
<dbReference type="VEuPathDB" id="TriTrypDB:C4B63_142g9"/>
<dbReference type="VEuPathDB" id="TriTrypDB:TcYC6_0075780"/>
<dbReference type="VEuPathDB" id="TriTrypDB:TcCLB.510165.10"/>
<dbReference type="GO" id="GO:0008270">
    <property type="term" value="F:zinc ion binding"/>
    <property type="evidence" value="ECO:0007669"/>
    <property type="project" value="UniProtKB-KW"/>
</dbReference>
<dbReference type="Gene3D" id="2.10.230.10">
    <property type="entry name" value="Heat shock protein DnaJ, cysteine-rich domain"/>
    <property type="match status" value="1"/>
</dbReference>
<feature type="domain" description="CR-type" evidence="6">
    <location>
        <begin position="49"/>
        <end position="132"/>
    </location>
</feature>
<keyword evidence="7" id="KW-0346">Stress response</keyword>
<dbReference type="VEuPathDB" id="TriTrypDB:TcBrA4_0092300"/>
<dbReference type="VEuPathDB" id="TriTrypDB:TCDM_06863"/>
<reference evidence="7 8" key="1">
    <citation type="journal article" date="2018" name="Microb. Genom.">
        <title>Expanding an expanded genome: long-read sequencing of Trypanosoma cruzi.</title>
        <authorList>
            <person name="Berna L."/>
            <person name="Rodriguez M."/>
            <person name="Chiribao M.L."/>
            <person name="Parodi-Talice A."/>
            <person name="Pita S."/>
            <person name="Rijo G."/>
            <person name="Alvarez-Valin F."/>
            <person name="Robello C."/>
        </authorList>
    </citation>
    <scope>NUCLEOTIDE SEQUENCE [LARGE SCALE GENOMIC DNA]</scope>
    <source>
        <strain evidence="7 8">TCC</strain>
    </source>
</reference>
<keyword evidence="3 5" id="KW-0863">Zinc-finger</keyword>
<evidence type="ECO:0000256" key="1">
    <source>
        <dbReference type="ARBA" id="ARBA00022723"/>
    </source>
</evidence>
<dbReference type="Gene3D" id="2.60.260.20">
    <property type="entry name" value="Urease metallochaperone UreE, N-terminal domain"/>
    <property type="match status" value="2"/>
</dbReference>
<dbReference type="GO" id="GO:0030544">
    <property type="term" value="F:Hsp70 protein binding"/>
    <property type="evidence" value="ECO:0007669"/>
    <property type="project" value="InterPro"/>
</dbReference>
<dbReference type="OMA" id="FKFTHLD"/>
<dbReference type="InterPro" id="IPR001305">
    <property type="entry name" value="HSP_DnaJ_Cys-rich_dom"/>
</dbReference>
<dbReference type="InterPro" id="IPR036410">
    <property type="entry name" value="HSP_DnaJ_Cys-rich_dom_sf"/>
</dbReference>
<organism evidence="7 8">
    <name type="scientific">Trypanosoma cruzi</name>
    <dbReference type="NCBI Taxonomy" id="5693"/>
    <lineage>
        <taxon>Eukaryota</taxon>
        <taxon>Discoba</taxon>
        <taxon>Euglenozoa</taxon>
        <taxon>Kinetoplastea</taxon>
        <taxon>Metakinetoplastina</taxon>
        <taxon>Trypanosomatida</taxon>
        <taxon>Trypanosomatidae</taxon>
        <taxon>Trypanosoma</taxon>
        <taxon>Schizotrypanum</taxon>
    </lineage>
</organism>
<dbReference type="PANTHER" id="PTHR43888">
    <property type="entry name" value="DNAJ-LIKE-2, ISOFORM A-RELATED"/>
    <property type="match status" value="1"/>
</dbReference>
<dbReference type="PROSITE" id="PS51188">
    <property type="entry name" value="ZF_CR"/>
    <property type="match status" value="1"/>
</dbReference>
<dbReference type="OrthoDB" id="550424at2759"/>
<name>A0A2V2WKH2_TRYCR</name>
<dbReference type="VEuPathDB" id="TriTrypDB:TcCLB.511807.70"/>
<keyword evidence="2" id="KW-0677">Repeat</keyword>
<dbReference type="Pfam" id="PF01556">
    <property type="entry name" value="DnaJ_C"/>
    <property type="match status" value="1"/>
</dbReference>
<dbReference type="SMR" id="A0A2V2WKH2"/>
<comment type="caution">
    <text evidence="7">The sequence shown here is derived from an EMBL/GenBank/DDBJ whole genome shotgun (WGS) entry which is preliminary data.</text>
</comment>
<dbReference type="FunFam" id="2.10.230.10:FF:000010">
    <property type="entry name" value="Heat shock protein DnaJ, putative"/>
    <property type="match status" value="1"/>
</dbReference>
<feature type="zinc finger region" description="CR-type" evidence="5">
    <location>
        <begin position="49"/>
        <end position="132"/>
    </location>
</feature>
<dbReference type="VEuPathDB" id="TriTrypDB:BCY84_17502"/>
<evidence type="ECO:0000256" key="5">
    <source>
        <dbReference type="PROSITE-ProRule" id="PRU00546"/>
    </source>
</evidence>
<dbReference type="Pfam" id="PF00684">
    <property type="entry name" value="DnaJ_CXXCXGXG"/>
    <property type="match status" value="1"/>
</dbReference>
<keyword evidence="1 5" id="KW-0479">Metal-binding</keyword>
<dbReference type="CDD" id="cd10747">
    <property type="entry name" value="DnaJ_C"/>
    <property type="match status" value="1"/>
</dbReference>
<dbReference type="GO" id="GO:0051082">
    <property type="term" value="F:unfolded protein binding"/>
    <property type="evidence" value="ECO:0007669"/>
    <property type="project" value="InterPro"/>
</dbReference>
<evidence type="ECO:0000256" key="2">
    <source>
        <dbReference type="ARBA" id="ARBA00022737"/>
    </source>
</evidence>
<dbReference type="CDD" id="cd10719">
    <property type="entry name" value="DnaJ_zf"/>
    <property type="match status" value="1"/>
</dbReference>
<dbReference type="VEuPathDB" id="TriTrypDB:TcCL_NonESM06229"/>
<dbReference type="SUPFAM" id="SSF49493">
    <property type="entry name" value="HSP40/DnaJ peptide-binding domain"/>
    <property type="match status" value="2"/>
</dbReference>
<accession>A0A2V2WKH2</accession>
<dbReference type="InterPro" id="IPR002939">
    <property type="entry name" value="DnaJ_C"/>
</dbReference>
<dbReference type="VEuPathDB" id="TriTrypDB:Tc_MARK_10304"/>
<dbReference type="VEuPathDB" id="TriTrypDB:ECC02_008038"/>
<evidence type="ECO:0000256" key="3">
    <source>
        <dbReference type="ARBA" id="ARBA00022771"/>
    </source>
</evidence>
<protein>
    <submittedName>
        <fullName evidence="7">Putative heat shock protein DNAJ</fullName>
    </submittedName>
</protein>
<evidence type="ECO:0000259" key="6">
    <source>
        <dbReference type="PROSITE" id="PS51188"/>
    </source>
</evidence>
<evidence type="ECO:0000313" key="7">
    <source>
        <dbReference type="EMBL" id="PWV09100.1"/>
    </source>
</evidence>
<dbReference type="AlphaFoldDB" id="A0A2V2WKH2"/>
<dbReference type="VEuPathDB" id="TriTrypDB:TcG_08826"/>
<dbReference type="FunFam" id="2.60.260.20:FF:000003">
    <property type="entry name" value="DnaJ subfamily A member 2"/>
    <property type="match status" value="1"/>
</dbReference>
<sequence length="321" mass="35741">MFGFSDEVGSMINAFFGGMPDGLHHVGGRRRNQKASYALPVTLSDLYNGKTFELPHSRAVACPNCEGRGTNSRKNNVCRSCRGNGSRLIVRQMGMMMQQMSAPCDACGGSGLKVDPKDVCTACHGQRTTEVESFLTVPVERGMRHHDEVVFRGEGSCDPYTGEPGDIVIVLEQVKDERFVREEDDLHMNHTITLAESLCGFQFVFKHLDGRELIVRRERGEITQPGEVKVVLGEGMPRRQRPGQHGDLVIKFNVTFPNRLESSQVDALRKALPPPKSVDLHQCDDAEVCYVTREELDHLRRELEEEAKEEDEGPSVGCAAQ</sequence>
<evidence type="ECO:0000256" key="4">
    <source>
        <dbReference type="ARBA" id="ARBA00022833"/>
    </source>
</evidence>
<dbReference type="VEuPathDB" id="TriTrypDB:TCSYLVIO_001144"/>
<dbReference type="Proteomes" id="UP000246078">
    <property type="component" value="Unassembled WGS sequence"/>
</dbReference>
<keyword evidence="4 5" id="KW-0862">Zinc</keyword>
<dbReference type="GO" id="GO:0006457">
    <property type="term" value="P:protein folding"/>
    <property type="evidence" value="ECO:0007669"/>
    <property type="project" value="InterPro"/>
</dbReference>
<evidence type="ECO:0000313" key="8">
    <source>
        <dbReference type="Proteomes" id="UP000246078"/>
    </source>
</evidence>
<dbReference type="InterPro" id="IPR008971">
    <property type="entry name" value="HSP40/DnaJ_pept-bd"/>
</dbReference>
<gene>
    <name evidence="7" type="ORF">C3747_83g99</name>
</gene>
<dbReference type="InterPro" id="IPR044713">
    <property type="entry name" value="DNJA1/2-like"/>
</dbReference>